<dbReference type="Proteomes" id="UP001501326">
    <property type="component" value="Unassembled WGS sequence"/>
</dbReference>
<organism evidence="2 3">
    <name type="scientific">Pedococcus aerophilus</name>
    <dbReference type="NCBI Taxonomy" id="436356"/>
    <lineage>
        <taxon>Bacteria</taxon>
        <taxon>Bacillati</taxon>
        <taxon>Actinomycetota</taxon>
        <taxon>Actinomycetes</taxon>
        <taxon>Micrococcales</taxon>
        <taxon>Intrasporangiaceae</taxon>
        <taxon>Pedococcus</taxon>
    </lineage>
</organism>
<comment type="caution">
    <text evidence="2">The sequence shown here is derived from an EMBL/GenBank/DDBJ whole genome shotgun (WGS) entry which is preliminary data.</text>
</comment>
<proteinExistence type="predicted"/>
<sequence>MTTTASPSSTTRKPQVDSSPTTPPPGKDAPAIPRSAQDYGTAFVAAWVEGDRTRATQLGTEAAVKAAFASTVDTMPRFVRCEGAAGSSYCTWEGNEYTLQVRLRNEMASLGQPHAVTEVVFQH</sequence>
<keyword evidence="3" id="KW-1185">Reference proteome</keyword>
<feature type="region of interest" description="Disordered" evidence="1">
    <location>
        <begin position="1"/>
        <end position="35"/>
    </location>
</feature>
<gene>
    <name evidence="2" type="ORF">GCM10009867_27060</name>
</gene>
<evidence type="ECO:0000313" key="3">
    <source>
        <dbReference type="Proteomes" id="UP001501326"/>
    </source>
</evidence>
<name>A0ABN3USN4_9MICO</name>
<evidence type="ECO:0000313" key="2">
    <source>
        <dbReference type="EMBL" id="GAA2737913.1"/>
    </source>
</evidence>
<dbReference type="EMBL" id="BAAARN010000003">
    <property type="protein sequence ID" value="GAA2737913.1"/>
    <property type="molecule type" value="Genomic_DNA"/>
</dbReference>
<evidence type="ECO:0000256" key="1">
    <source>
        <dbReference type="SAM" id="MobiDB-lite"/>
    </source>
</evidence>
<reference evidence="2 3" key="1">
    <citation type="journal article" date="2019" name="Int. J. Syst. Evol. Microbiol.">
        <title>The Global Catalogue of Microorganisms (GCM) 10K type strain sequencing project: providing services to taxonomists for standard genome sequencing and annotation.</title>
        <authorList>
            <consortium name="The Broad Institute Genomics Platform"/>
            <consortium name="The Broad Institute Genome Sequencing Center for Infectious Disease"/>
            <person name="Wu L."/>
            <person name="Ma J."/>
        </authorList>
    </citation>
    <scope>NUCLEOTIDE SEQUENCE [LARGE SCALE GENOMIC DNA]</scope>
    <source>
        <strain evidence="2 3">JCM 16378</strain>
    </source>
</reference>
<protein>
    <submittedName>
        <fullName evidence="2">Uncharacterized protein</fullName>
    </submittedName>
</protein>
<feature type="compositionally biased region" description="Polar residues" evidence="1">
    <location>
        <begin position="1"/>
        <end position="20"/>
    </location>
</feature>
<accession>A0ABN3USN4</accession>